<proteinExistence type="predicted"/>
<dbReference type="EMBL" id="JAVVDO010000041">
    <property type="protein sequence ID" value="MDT8333003.1"/>
    <property type="molecule type" value="Genomic_DNA"/>
</dbReference>
<name>A0ABU3MKG9_9PROT</name>
<dbReference type="Proteomes" id="UP001258945">
    <property type="component" value="Unassembled WGS sequence"/>
</dbReference>
<organism evidence="2 3">
    <name type="scientific">Roseomonas gilardii</name>
    <dbReference type="NCBI Taxonomy" id="257708"/>
    <lineage>
        <taxon>Bacteria</taxon>
        <taxon>Pseudomonadati</taxon>
        <taxon>Pseudomonadota</taxon>
        <taxon>Alphaproteobacteria</taxon>
        <taxon>Acetobacterales</taxon>
        <taxon>Roseomonadaceae</taxon>
        <taxon>Roseomonas</taxon>
    </lineage>
</organism>
<feature type="region of interest" description="Disordered" evidence="1">
    <location>
        <begin position="1"/>
        <end position="131"/>
    </location>
</feature>
<evidence type="ECO:0000256" key="1">
    <source>
        <dbReference type="SAM" id="MobiDB-lite"/>
    </source>
</evidence>
<accession>A0ABU3MKG9</accession>
<evidence type="ECO:0000313" key="2">
    <source>
        <dbReference type="EMBL" id="MDT8333003.1"/>
    </source>
</evidence>
<feature type="region of interest" description="Disordered" evidence="1">
    <location>
        <begin position="246"/>
        <end position="283"/>
    </location>
</feature>
<sequence length="296" mass="31968">MTDDVANAAANEAGQASHAVDATPTNVADGQQPGGQVSEPSNADGNTATDAGQDQEGQEPEWFKKRIDRFTRNQREVERDRDYWRDMAMRGQQPPQTQQQAPASPAPLPPQIAAQIGPEPQPGSYPAGEFDPKYLRDVAAYDRKVEAAQGWVRQQGEAQRRQQQQVAEAWTKKVEAASGRYSDFHDVATRSDLPITPVMAEAIADSDIGPDVAYYLGKNPAEAARIAALSPSKQAREIGRLEARVDADLKAASRQQSAAPPPPSTLRGGSGSASSRDPWDLPMAEFAARERKRAGG</sequence>
<dbReference type="RefSeq" id="WP_314284027.1">
    <property type="nucleotide sequence ID" value="NZ_JAVVDO010000041.1"/>
</dbReference>
<evidence type="ECO:0000313" key="3">
    <source>
        <dbReference type="Proteomes" id="UP001258945"/>
    </source>
</evidence>
<gene>
    <name evidence="2" type="ORF">RQ831_18275</name>
</gene>
<feature type="compositionally biased region" description="Polar residues" evidence="1">
    <location>
        <begin position="23"/>
        <end position="52"/>
    </location>
</feature>
<evidence type="ECO:0008006" key="4">
    <source>
        <dbReference type="Google" id="ProtNLM"/>
    </source>
</evidence>
<protein>
    <recommendedName>
        <fullName evidence="4">Scaffolding protein</fullName>
    </recommendedName>
</protein>
<feature type="compositionally biased region" description="Low complexity" evidence="1">
    <location>
        <begin position="92"/>
        <end position="103"/>
    </location>
</feature>
<keyword evidence="3" id="KW-1185">Reference proteome</keyword>
<feature type="compositionally biased region" description="Basic and acidic residues" evidence="1">
    <location>
        <begin position="61"/>
        <end position="88"/>
    </location>
</feature>
<reference evidence="2 3" key="1">
    <citation type="journal article" date="2019" name="Microb. Pathog.">
        <title>Comparison of VITEK 2, MALDI-TOF MS, 16S rRNA gene sequencing, and whole-genome sequencing for identification of Roseomonas mucosa.</title>
        <authorList>
            <person name="Rudolph W.W."/>
            <person name="Gunzer F."/>
            <person name="Trauth M."/>
            <person name="Bunk B."/>
            <person name="Bigge R."/>
            <person name="Schrottner P."/>
        </authorList>
    </citation>
    <scope>NUCLEOTIDE SEQUENCE [LARGE SCALE GENOMIC DNA]</scope>
    <source>
        <strain evidence="2 3">DSM 103800</strain>
    </source>
</reference>
<feature type="compositionally biased region" description="Low complexity" evidence="1">
    <location>
        <begin position="1"/>
        <end position="19"/>
    </location>
</feature>
<comment type="caution">
    <text evidence="2">The sequence shown here is derived from an EMBL/GenBank/DDBJ whole genome shotgun (WGS) entry which is preliminary data.</text>
</comment>